<comment type="cofactor">
    <cofactor evidence="1 7">
        <name>heme</name>
        <dbReference type="ChEBI" id="CHEBI:30413"/>
    </cofactor>
</comment>
<dbReference type="InterPro" id="IPR002403">
    <property type="entry name" value="Cyt_P450_E_grp-IV"/>
</dbReference>
<dbReference type="AlphaFoldDB" id="A0A420IUW8"/>
<dbReference type="GO" id="GO:0016705">
    <property type="term" value="F:oxidoreductase activity, acting on paired donors, with incorporation or reduction of molecular oxygen"/>
    <property type="evidence" value="ECO:0007669"/>
    <property type="project" value="InterPro"/>
</dbReference>
<dbReference type="CDD" id="cd11041">
    <property type="entry name" value="CYP503A1-like"/>
    <property type="match status" value="1"/>
</dbReference>
<evidence type="ECO:0000256" key="6">
    <source>
        <dbReference type="ARBA" id="ARBA00023033"/>
    </source>
</evidence>
<dbReference type="PRINTS" id="PR00465">
    <property type="entry name" value="EP450IV"/>
</dbReference>
<evidence type="ECO:0000256" key="7">
    <source>
        <dbReference type="PIRSR" id="PIRSR602403-1"/>
    </source>
</evidence>
<dbReference type="InterPro" id="IPR017972">
    <property type="entry name" value="Cyt_P450_CS"/>
</dbReference>
<keyword evidence="5 7" id="KW-0408">Iron</keyword>
<dbReference type="Proteomes" id="UP000283383">
    <property type="component" value="Unassembled WGS sequence"/>
</dbReference>
<dbReference type="GO" id="GO:0020037">
    <property type="term" value="F:heme binding"/>
    <property type="evidence" value="ECO:0007669"/>
    <property type="project" value="InterPro"/>
</dbReference>
<proteinExistence type="inferred from homology"/>
<dbReference type="Pfam" id="PF00067">
    <property type="entry name" value="p450"/>
    <property type="match status" value="1"/>
</dbReference>
<keyword evidence="3 7" id="KW-0479">Metal-binding</keyword>
<evidence type="ECO:0000256" key="8">
    <source>
        <dbReference type="RuleBase" id="RU000461"/>
    </source>
</evidence>
<evidence type="ECO:0000313" key="9">
    <source>
        <dbReference type="EMBL" id="RKF78333.1"/>
    </source>
</evidence>
<keyword evidence="10" id="KW-1185">Reference proteome</keyword>
<dbReference type="PROSITE" id="PS00086">
    <property type="entry name" value="CYTOCHROME_P450"/>
    <property type="match status" value="1"/>
</dbReference>
<organism evidence="9 10">
    <name type="scientific">Golovinomyces cichoracearum</name>
    <dbReference type="NCBI Taxonomy" id="62708"/>
    <lineage>
        <taxon>Eukaryota</taxon>
        <taxon>Fungi</taxon>
        <taxon>Dikarya</taxon>
        <taxon>Ascomycota</taxon>
        <taxon>Pezizomycotina</taxon>
        <taxon>Leotiomycetes</taxon>
        <taxon>Erysiphales</taxon>
        <taxon>Erysiphaceae</taxon>
        <taxon>Golovinomyces</taxon>
    </lineage>
</organism>
<dbReference type="InterPro" id="IPR001128">
    <property type="entry name" value="Cyt_P450"/>
</dbReference>
<gene>
    <name evidence="9" type="ORF">GcM3_065032</name>
</gene>
<evidence type="ECO:0000256" key="2">
    <source>
        <dbReference type="ARBA" id="ARBA00010617"/>
    </source>
</evidence>
<feature type="binding site" description="axial binding residue" evidence="7">
    <location>
        <position position="386"/>
    </location>
    <ligand>
        <name>heme</name>
        <dbReference type="ChEBI" id="CHEBI:30413"/>
    </ligand>
    <ligandPart>
        <name>Fe</name>
        <dbReference type="ChEBI" id="CHEBI:18248"/>
    </ligandPart>
</feature>
<dbReference type="STRING" id="62708.A0A420IUW8"/>
<dbReference type="GO" id="GO:0005506">
    <property type="term" value="F:iron ion binding"/>
    <property type="evidence" value="ECO:0007669"/>
    <property type="project" value="InterPro"/>
</dbReference>
<accession>A0A420IUW8</accession>
<protein>
    <submittedName>
        <fullName evidence="9">Cytochrome P450 monooygenase 3</fullName>
    </submittedName>
</protein>
<keyword evidence="7 8" id="KW-0349">Heme</keyword>
<evidence type="ECO:0000256" key="3">
    <source>
        <dbReference type="ARBA" id="ARBA00022723"/>
    </source>
</evidence>
<feature type="non-terminal residue" evidence="9">
    <location>
        <position position="1"/>
    </location>
</feature>
<reference evidence="9 10" key="1">
    <citation type="journal article" date="2018" name="BMC Genomics">
        <title>Comparative genome analyses reveal sequence features reflecting distinct modes of host-adaptation between dicot and monocot powdery mildew.</title>
        <authorList>
            <person name="Wu Y."/>
            <person name="Ma X."/>
            <person name="Pan Z."/>
            <person name="Kale S.D."/>
            <person name="Song Y."/>
            <person name="King H."/>
            <person name="Zhang Q."/>
            <person name="Presley C."/>
            <person name="Deng X."/>
            <person name="Wei C.I."/>
            <person name="Xiao S."/>
        </authorList>
    </citation>
    <scope>NUCLEOTIDE SEQUENCE [LARGE SCALE GENOMIC DNA]</scope>
    <source>
        <strain evidence="9">UMSG3</strain>
    </source>
</reference>
<evidence type="ECO:0000256" key="4">
    <source>
        <dbReference type="ARBA" id="ARBA00023002"/>
    </source>
</evidence>
<comment type="caution">
    <text evidence="9">The sequence shown here is derived from an EMBL/GenBank/DDBJ whole genome shotgun (WGS) entry which is preliminary data.</text>
</comment>
<evidence type="ECO:0000256" key="1">
    <source>
        <dbReference type="ARBA" id="ARBA00001971"/>
    </source>
</evidence>
<name>A0A420IUW8_9PEZI</name>
<comment type="similarity">
    <text evidence="2 8">Belongs to the cytochrome P450 family.</text>
</comment>
<evidence type="ECO:0000313" key="10">
    <source>
        <dbReference type="Proteomes" id="UP000283383"/>
    </source>
</evidence>
<dbReference type="PANTHER" id="PTHR46206">
    <property type="entry name" value="CYTOCHROME P450"/>
    <property type="match status" value="1"/>
</dbReference>
<dbReference type="InterPro" id="IPR036396">
    <property type="entry name" value="Cyt_P450_sf"/>
</dbReference>
<evidence type="ECO:0000256" key="5">
    <source>
        <dbReference type="ARBA" id="ARBA00023004"/>
    </source>
</evidence>
<keyword evidence="6 8" id="KW-0503">Monooxygenase</keyword>
<dbReference type="PANTHER" id="PTHR46206:SF6">
    <property type="entry name" value="CYTOCHROME P450 MONOOXYGENASE AN1598-RELATED"/>
    <property type="match status" value="1"/>
</dbReference>
<dbReference type="Gene3D" id="1.10.630.10">
    <property type="entry name" value="Cytochrome P450"/>
    <property type="match status" value="1"/>
</dbReference>
<sequence>NPPLLVLPKSAISEINSLTDEEVLHLEFFQRQLYPKFTGIGKLDSTTLVSVIKNDISRQLTSSLDIMQHEIVPGFNHCLGQCNDWTSFQLYQTVAKIVAMVSARVFVGRPLNRNEEWINANINFTFQVANVKNALSKWPRWKVNIFGQYCNEVKSIQKFKNQYANLVQPIIDSHLAKEGNEKLYDNDGNEQGNVLACILARMSPEEHKIPGFFVNQLLNLSFASIHTTTVTVTNFIYDLASHRDYIPVLLDEINEVMAEDGYVTTDDGTLRLRKTSLPKLLKLDSFLKESQRVNPLSLVSHVRITTSNLMLSSGHLIPKGTSYCIPSWEIHNRSTALYSDGHTKPLDEFDGLRYYNLSRLPGNANRHFFVTTSPQSLAFGHGKHSCPGRFFANNEIKVILIELIRNMEIRFPDDVKLEGGEWRRPKNKYSGIQSFPDMNANIEIRRRKI</sequence>
<keyword evidence="4 8" id="KW-0560">Oxidoreductase</keyword>
<dbReference type="EMBL" id="MCBQ01006513">
    <property type="protein sequence ID" value="RKF78333.1"/>
    <property type="molecule type" value="Genomic_DNA"/>
</dbReference>
<dbReference type="SUPFAM" id="SSF48264">
    <property type="entry name" value="Cytochrome P450"/>
    <property type="match status" value="1"/>
</dbReference>
<dbReference type="GO" id="GO:0004497">
    <property type="term" value="F:monooxygenase activity"/>
    <property type="evidence" value="ECO:0007669"/>
    <property type="project" value="UniProtKB-KW"/>
</dbReference>